<dbReference type="Gene3D" id="3.40.50.300">
    <property type="entry name" value="P-loop containing nucleotide triphosphate hydrolases"/>
    <property type="match status" value="1"/>
</dbReference>
<dbReference type="GO" id="GO:0140359">
    <property type="term" value="F:ABC-type transporter activity"/>
    <property type="evidence" value="ECO:0007669"/>
    <property type="project" value="InterPro"/>
</dbReference>
<dbReference type="InterPro" id="IPR017871">
    <property type="entry name" value="ABC_transporter-like_CS"/>
</dbReference>
<dbReference type="PROSITE" id="PS50893">
    <property type="entry name" value="ABC_TRANSPORTER_2"/>
    <property type="match status" value="1"/>
</dbReference>
<organism evidence="10 11">
    <name type="scientific">Vagococcus allomyrinae</name>
    <dbReference type="NCBI Taxonomy" id="2794353"/>
    <lineage>
        <taxon>Bacteria</taxon>
        <taxon>Bacillati</taxon>
        <taxon>Bacillota</taxon>
        <taxon>Bacilli</taxon>
        <taxon>Lactobacillales</taxon>
        <taxon>Enterococcaceae</taxon>
        <taxon>Vagococcus</taxon>
    </lineage>
</organism>
<evidence type="ECO:0000256" key="2">
    <source>
        <dbReference type="ARBA" id="ARBA00022692"/>
    </source>
</evidence>
<dbReference type="GO" id="GO:0005524">
    <property type="term" value="F:ATP binding"/>
    <property type="evidence" value="ECO:0007669"/>
    <property type="project" value="UniProtKB-KW"/>
</dbReference>
<keyword evidence="3" id="KW-0547">Nucleotide-binding</keyword>
<accession>A0A940PBI7</accession>
<dbReference type="PROSITE" id="PS50929">
    <property type="entry name" value="ABC_TM1F"/>
    <property type="match status" value="1"/>
</dbReference>
<proteinExistence type="predicted"/>
<dbReference type="PROSITE" id="PS00211">
    <property type="entry name" value="ABC_TRANSPORTER_1"/>
    <property type="match status" value="1"/>
</dbReference>
<protein>
    <submittedName>
        <fullName evidence="10">ABC transporter ATP-binding protein</fullName>
    </submittedName>
</protein>
<feature type="transmembrane region" description="Helical" evidence="7">
    <location>
        <begin position="182"/>
        <end position="205"/>
    </location>
</feature>
<dbReference type="InterPro" id="IPR003439">
    <property type="entry name" value="ABC_transporter-like_ATP-bd"/>
</dbReference>
<name>A0A940PBI7_9ENTE</name>
<sequence length="630" mass="71904">MSQEQSNGLAEKYLKVIHLVWEIHPITLLYSFLYALSITFIPYLDFWFLGSIVNDLTEGSQSNQLLLKVILFVILTYLLNVSSHYLQKKRDDAQSQLGMLLDEQVTKRLLTIDYANLEDPKMRENYQKAAEGTNYNGGIASFINQTLTSSFQLLVALVVSGVALVSLSTAKGRIMTSMTWVNSWWFLVLILGVIMLPVIISVCLFKQANLAKFEQFNEIVEINREFTYFHHTVGHYQNGMTFRLYQGTKMFLKKVNQSNIKSMALFYKMEGKDFSYTGTVLFLASTVTALLYVIVGLKAFVGAIAIGSVILYAGYLQQLLAVLLDFFKAISVGNTIVTYIQYYYDFLYDDAPLKRGTLPVEKRDDNEYELEFHDVSFKYPRTSLWVLKDFSLRLKVGERVSVVGRNGSGKTTFIKLLCRLYEPTKGYITLNGIDLAKYDRSEYQRLLAVVFQDFKLFSFSVAENVSTNLSPDDQRVEKALEIAGIREQVGLMPQGTDTVLTKHLDERGIEVSGGEAQKIAIARAWYKDAPFVILDEPTSALDPVAEYDIYKRFDELIEDKTAIYISHRMSSARFSQRIIVFDEGRVVQDGNHDSLMGLKSGKYYELFTAQAKYYTESHNSDDHLKRLFSY</sequence>
<comment type="caution">
    <text evidence="10">The sequence shown here is derived from an EMBL/GenBank/DDBJ whole genome shotgun (WGS) entry which is preliminary data.</text>
</comment>
<dbReference type="SUPFAM" id="SSF52540">
    <property type="entry name" value="P-loop containing nucleoside triphosphate hydrolases"/>
    <property type="match status" value="1"/>
</dbReference>
<reference evidence="10" key="1">
    <citation type="submission" date="2020-12" db="EMBL/GenBank/DDBJ databases">
        <title>Vagococcus allomyrinae sp. nov. and Enterococcus lavae sp. nov., isolated from the larvae of Allomyrina dichotoma.</title>
        <authorList>
            <person name="Lee S.D."/>
        </authorList>
    </citation>
    <scope>NUCLEOTIDE SEQUENCE</scope>
    <source>
        <strain evidence="10">BWB3-3</strain>
    </source>
</reference>
<evidence type="ECO:0000313" key="11">
    <source>
        <dbReference type="Proteomes" id="UP000674938"/>
    </source>
</evidence>
<feature type="transmembrane region" description="Helical" evidence="7">
    <location>
        <begin position="274"/>
        <end position="294"/>
    </location>
</feature>
<keyword evidence="11" id="KW-1185">Reference proteome</keyword>
<evidence type="ECO:0000313" key="10">
    <source>
        <dbReference type="EMBL" id="MBP1041725.1"/>
    </source>
</evidence>
<feature type="transmembrane region" description="Helical" evidence="7">
    <location>
        <begin position="151"/>
        <end position="170"/>
    </location>
</feature>
<dbReference type="GO" id="GO:0034040">
    <property type="term" value="F:ATPase-coupled lipid transmembrane transporter activity"/>
    <property type="evidence" value="ECO:0007669"/>
    <property type="project" value="TreeGrafter"/>
</dbReference>
<feature type="transmembrane region" description="Helical" evidence="7">
    <location>
        <begin position="64"/>
        <end position="81"/>
    </location>
</feature>
<evidence type="ECO:0000259" key="8">
    <source>
        <dbReference type="PROSITE" id="PS50893"/>
    </source>
</evidence>
<dbReference type="InterPro" id="IPR036640">
    <property type="entry name" value="ABC1_TM_sf"/>
</dbReference>
<dbReference type="PANTHER" id="PTHR24221">
    <property type="entry name" value="ATP-BINDING CASSETTE SUB-FAMILY B"/>
    <property type="match status" value="1"/>
</dbReference>
<dbReference type="EMBL" id="JAEEGA010000007">
    <property type="protein sequence ID" value="MBP1041725.1"/>
    <property type="molecule type" value="Genomic_DNA"/>
</dbReference>
<dbReference type="InterPro" id="IPR011527">
    <property type="entry name" value="ABC1_TM_dom"/>
</dbReference>
<dbReference type="GO" id="GO:0016887">
    <property type="term" value="F:ATP hydrolysis activity"/>
    <property type="evidence" value="ECO:0007669"/>
    <property type="project" value="InterPro"/>
</dbReference>
<keyword evidence="6 7" id="KW-0472">Membrane</keyword>
<dbReference type="SUPFAM" id="SSF90123">
    <property type="entry name" value="ABC transporter transmembrane region"/>
    <property type="match status" value="1"/>
</dbReference>
<evidence type="ECO:0000256" key="3">
    <source>
        <dbReference type="ARBA" id="ARBA00022741"/>
    </source>
</evidence>
<dbReference type="Proteomes" id="UP000674938">
    <property type="component" value="Unassembled WGS sequence"/>
</dbReference>
<evidence type="ECO:0000256" key="4">
    <source>
        <dbReference type="ARBA" id="ARBA00022840"/>
    </source>
</evidence>
<comment type="subcellular location">
    <subcellularLocation>
        <location evidence="1">Cell membrane</location>
        <topology evidence="1">Multi-pass membrane protein</topology>
    </subcellularLocation>
</comment>
<dbReference type="Pfam" id="PF00005">
    <property type="entry name" value="ABC_tran"/>
    <property type="match status" value="1"/>
</dbReference>
<keyword evidence="5 7" id="KW-1133">Transmembrane helix</keyword>
<evidence type="ECO:0000256" key="1">
    <source>
        <dbReference type="ARBA" id="ARBA00004651"/>
    </source>
</evidence>
<feature type="domain" description="ABC transmembrane type-1" evidence="9">
    <location>
        <begin position="26"/>
        <end position="335"/>
    </location>
</feature>
<keyword evidence="2 7" id="KW-0812">Transmembrane</keyword>
<dbReference type="PANTHER" id="PTHR24221:SF646">
    <property type="entry name" value="HAEMOLYSIN SECRETION ATP-BINDING PROTEIN"/>
    <property type="match status" value="1"/>
</dbReference>
<evidence type="ECO:0000256" key="7">
    <source>
        <dbReference type="SAM" id="Phobius"/>
    </source>
</evidence>
<gene>
    <name evidence="10" type="ORF">I6N95_11965</name>
</gene>
<evidence type="ECO:0000259" key="9">
    <source>
        <dbReference type="PROSITE" id="PS50929"/>
    </source>
</evidence>
<dbReference type="GO" id="GO:0005886">
    <property type="term" value="C:plasma membrane"/>
    <property type="evidence" value="ECO:0007669"/>
    <property type="project" value="UniProtKB-SubCell"/>
</dbReference>
<dbReference type="AlphaFoldDB" id="A0A940PBI7"/>
<dbReference type="InterPro" id="IPR027417">
    <property type="entry name" value="P-loop_NTPase"/>
</dbReference>
<feature type="transmembrane region" description="Helical" evidence="7">
    <location>
        <begin position="300"/>
        <end position="324"/>
    </location>
</feature>
<evidence type="ECO:0000256" key="6">
    <source>
        <dbReference type="ARBA" id="ARBA00023136"/>
    </source>
</evidence>
<evidence type="ECO:0000256" key="5">
    <source>
        <dbReference type="ARBA" id="ARBA00022989"/>
    </source>
</evidence>
<dbReference type="RefSeq" id="WP_209528111.1">
    <property type="nucleotide sequence ID" value="NZ_JAEEGA010000007.1"/>
</dbReference>
<dbReference type="InterPro" id="IPR039421">
    <property type="entry name" value="Type_1_exporter"/>
</dbReference>
<feature type="transmembrane region" description="Helical" evidence="7">
    <location>
        <begin position="21"/>
        <end position="44"/>
    </location>
</feature>
<dbReference type="InterPro" id="IPR003593">
    <property type="entry name" value="AAA+_ATPase"/>
</dbReference>
<dbReference type="Gene3D" id="1.20.1560.10">
    <property type="entry name" value="ABC transporter type 1, transmembrane domain"/>
    <property type="match status" value="1"/>
</dbReference>
<keyword evidence="4 10" id="KW-0067">ATP-binding</keyword>
<feature type="domain" description="ABC transporter" evidence="8">
    <location>
        <begin position="370"/>
        <end position="608"/>
    </location>
</feature>
<dbReference type="SMART" id="SM00382">
    <property type="entry name" value="AAA"/>
    <property type="match status" value="1"/>
</dbReference>